<accession>A0A8T4H5U3</accession>
<evidence type="ECO:0000256" key="2">
    <source>
        <dbReference type="ARBA" id="ARBA00023002"/>
    </source>
</evidence>
<dbReference type="FunFam" id="3.40.309.10:FF:000003">
    <property type="entry name" value="Aldehyde dehydrogenase"/>
    <property type="match status" value="1"/>
</dbReference>
<dbReference type="GO" id="GO:0004029">
    <property type="term" value="F:aldehyde dehydrogenase (NAD+) activity"/>
    <property type="evidence" value="ECO:0007669"/>
    <property type="project" value="TreeGrafter"/>
</dbReference>
<evidence type="ECO:0000256" key="3">
    <source>
        <dbReference type="ARBA" id="ARBA00023027"/>
    </source>
</evidence>
<dbReference type="InterPro" id="IPR029510">
    <property type="entry name" value="Ald_DH_CS_GLU"/>
</dbReference>
<keyword evidence="2 4" id="KW-0560">Oxidoreductase</keyword>
<evidence type="ECO:0000313" key="10">
    <source>
        <dbReference type="Proteomes" id="UP000679691"/>
    </source>
</evidence>
<dbReference type="PIRSF" id="PIRSF036492">
    <property type="entry name" value="ALDH"/>
    <property type="match status" value="1"/>
</dbReference>
<organism evidence="9 10">
    <name type="scientific">Rhinopithecimicrobium faecis</name>
    <dbReference type="NCBI Taxonomy" id="2820698"/>
    <lineage>
        <taxon>Bacteria</taxon>
        <taxon>Pseudomonadati</taxon>
        <taxon>Bacteroidota</taxon>
        <taxon>Sphingobacteriia</taxon>
        <taxon>Sphingobacteriales</taxon>
        <taxon>Sphingobacteriaceae</taxon>
        <taxon>Rhinopithecimicrobium</taxon>
    </lineage>
</organism>
<keyword evidence="3" id="KW-0520">NAD</keyword>
<reference evidence="9" key="1">
    <citation type="submission" date="2021-03" db="EMBL/GenBank/DDBJ databases">
        <authorList>
            <person name="Lu T."/>
            <person name="Wang Q."/>
            <person name="Han X."/>
        </authorList>
    </citation>
    <scope>NUCLEOTIDE SEQUENCE</scope>
    <source>
        <strain evidence="9">WQ 2009</strain>
    </source>
</reference>
<dbReference type="InterPro" id="IPR016161">
    <property type="entry name" value="Ald_DH/histidinol_DH"/>
</dbReference>
<dbReference type="PROSITE" id="PS00687">
    <property type="entry name" value="ALDEHYDE_DEHYDR_GLU"/>
    <property type="match status" value="1"/>
</dbReference>
<keyword evidence="10" id="KW-1185">Reference proteome</keyword>
<dbReference type="PANTHER" id="PTHR43570">
    <property type="entry name" value="ALDEHYDE DEHYDROGENASE"/>
    <property type="match status" value="1"/>
</dbReference>
<sequence>MATRRYSTAAEIALYYTRQTAYQPECKQLSVQVRKELLSKLEQVILARRKDIQEALFQDLGKAALESDYAEIFAVISELRFIQKKLGRWAAPTAVANNLLFFGAKAYIQSEPKGRTLIISPWNYPFQLPLVHLAASVAAGNTVILKPSEFSEHTNRILAEIIAEVFDPQHVAVVEGAVEETTQLLALRFDHIHFTGSPAVGKIVMQQAAKNLCGVTLELGGKSPVFIDRQTDLSKTCKNIIWAKFLNAGQTCIAPDYALVDSSLKEAFLAQLKEALITAFGTDPKLSKDYARIINGRQLTRLKTILEEELAQGTQLICGGEVLEEQRYMAPTVVIPTRLDRRLMQDELFGPILPVIFYQDLAEALQIVNEREKPLSCYIFSDNKAYVEQVIKHTSAGSTCINDAVIQIMHPNLPFAGVNNSGIGQSLGKFGFQDFSHQRAILQSSPWVRMSSFFWFPYKERTKKLVNLLIKWF</sequence>
<dbReference type="Gene3D" id="3.40.605.10">
    <property type="entry name" value="Aldehyde Dehydrogenase, Chain A, domain 1"/>
    <property type="match status" value="1"/>
</dbReference>
<dbReference type="RefSeq" id="WP_353545710.1">
    <property type="nucleotide sequence ID" value="NZ_JAGKSB010000001.1"/>
</dbReference>
<dbReference type="Gene3D" id="3.40.309.10">
    <property type="entry name" value="Aldehyde Dehydrogenase, Chain A, domain 2"/>
    <property type="match status" value="1"/>
</dbReference>
<evidence type="ECO:0000256" key="1">
    <source>
        <dbReference type="ARBA" id="ARBA00009986"/>
    </source>
</evidence>
<dbReference type="PROSITE" id="PS00070">
    <property type="entry name" value="ALDEHYDE_DEHYDR_CYS"/>
    <property type="match status" value="1"/>
</dbReference>
<evidence type="ECO:0000313" key="9">
    <source>
        <dbReference type="EMBL" id="MBP3942229.1"/>
    </source>
</evidence>
<comment type="similarity">
    <text evidence="1 4 7">Belongs to the aldehyde dehydrogenase family.</text>
</comment>
<protein>
    <recommendedName>
        <fullName evidence="4">Aldehyde dehydrogenase</fullName>
    </recommendedName>
</protein>
<dbReference type="Pfam" id="PF00171">
    <property type="entry name" value="Aldedh"/>
    <property type="match status" value="1"/>
</dbReference>
<dbReference type="InterPro" id="IPR015590">
    <property type="entry name" value="Aldehyde_DH_dom"/>
</dbReference>
<evidence type="ECO:0000256" key="4">
    <source>
        <dbReference type="PIRNR" id="PIRNR036492"/>
    </source>
</evidence>
<dbReference type="GO" id="GO:0005737">
    <property type="term" value="C:cytoplasm"/>
    <property type="evidence" value="ECO:0007669"/>
    <property type="project" value="TreeGrafter"/>
</dbReference>
<dbReference type="InterPro" id="IPR012394">
    <property type="entry name" value="Aldehyde_DH_NAD(P)"/>
</dbReference>
<evidence type="ECO:0000256" key="5">
    <source>
        <dbReference type="PIRSR" id="PIRSR036492-1"/>
    </source>
</evidence>
<name>A0A8T4H5U3_9SPHI</name>
<dbReference type="AlphaFoldDB" id="A0A8T4H5U3"/>
<evidence type="ECO:0000256" key="7">
    <source>
        <dbReference type="RuleBase" id="RU003345"/>
    </source>
</evidence>
<evidence type="ECO:0000259" key="8">
    <source>
        <dbReference type="Pfam" id="PF00171"/>
    </source>
</evidence>
<proteinExistence type="inferred from homology"/>
<dbReference type="InterPro" id="IPR016163">
    <property type="entry name" value="Ald_DH_C"/>
</dbReference>
<dbReference type="EMBL" id="JAGKSB010000001">
    <property type="protein sequence ID" value="MBP3942229.1"/>
    <property type="molecule type" value="Genomic_DNA"/>
</dbReference>
<dbReference type="GO" id="GO:0006081">
    <property type="term" value="P:aldehyde metabolic process"/>
    <property type="evidence" value="ECO:0007669"/>
    <property type="project" value="InterPro"/>
</dbReference>
<feature type="active site" evidence="5 6">
    <location>
        <position position="218"/>
    </location>
</feature>
<dbReference type="SUPFAM" id="SSF53720">
    <property type="entry name" value="ALDH-like"/>
    <property type="match status" value="1"/>
</dbReference>
<dbReference type="FunFam" id="3.40.605.10:FF:000004">
    <property type="entry name" value="Aldehyde dehydrogenase"/>
    <property type="match status" value="1"/>
</dbReference>
<dbReference type="Proteomes" id="UP000679691">
    <property type="component" value="Unassembled WGS sequence"/>
</dbReference>
<comment type="caution">
    <text evidence="9">The sequence shown here is derived from an EMBL/GenBank/DDBJ whole genome shotgun (WGS) entry which is preliminary data.</text>
</comment>
<feature type="active site" evidence="5">
    <location>
        <position position="252"/>
    </location>
</feature>
<evidence type="ECO:0000256" key="6">
    <source>
        <dbReference type="PROSITE-ProRule" id="PRU10007"/>
    </source>
</evidence>
<dbReference type="InterPro" id="IPR016162">
    <property type="entry name" value="Ald_DH_N"/>
</dbReference>
<gene>
    <name evidence="9" type="ORF">J5U18_01385</name>
</gene>
<feature type="domain" description="Aldehyde dehydrogenase" evidence="8">
    <location>
        <begin position="5"/>
        <end position="440"/>
    </location>
</feature>
<dbReference type="PANTHER" id="PTHR43570:SF16">
    <property type="entry name" value="ALDEHYDE DEHYDROGENASE TYPE III, ISOFORM Q"/>
    <property type="match status" value="1"/>
</dbReference>
<dbReference type="InterPro" id="IPR016160">
    <property type="entry name" value="Ald_DH_CS_CYS"/>
</dbReference>